<dbReference type="AlphaFoldDB" id="A0A840XMK2"/>
<dbReference type="EMBL" id="JACHBS010000001">
    <property type="protein sequence ID" value="MBB5617848.1"/>
    <property type="molecule type" value="Genomic_DNA"/>
</dbReference>
<proteinExistence type="predicted"/>
<evidence type="ECO:0008006" key="3">
    <source>
        <dbReference type="Google" id="ProtNLM"/>
    </source>
</evidence>
<keyword evidence="2" id="KW-1185">Reference proteome</keyword>
<evidence type="ECO:0000313" key="1">
    <source>
        <dbReference type="EMBL" id="MBB5617848.1"/>
    </source>
</evidence>
<dbReference type="OrthoDB" id="7428016at2"/>
<reference evidence="1 2" key="1">
    <citation type="submission" date="2020-08" db="EMBL/GenBank/DDBJ databases">
        <title>Sequencing the genomes of 1000 actinobacteria strains.</title>
        <authorList>
            <person name="Klenk H.-P."/>
        </authorList>
    </citation>
    <scope>NUCLEOTIDE SEQUENCE [LARGE SCALE GENOMIC DNA]</scope>
    <source>
        <strain evidence="1 2">DSM 23889</strain>
    </source>
</reference>
<name>A0A840XMK2_9MICO</name>
<gene>
    <name evidence="1" type="ORF">BJ959_001344</name>
</gene>
<sequence length="172" mass="19044">MRVRLDLLLDCPADAAWEALHSPAVFRAVSGPWTTAESLEAGGFPERWPSGEHRVRLRLLGVLPMGEQVIRLRDETLDDPLLGAGARAVHDEGGPVRGPMVIVRHWHHRMAVAPNPLSPRTRTRFTDTLDVRAGLLTPLAWLGFRVFWSLRARQLRRRAPGWGAQFAAGGAA</sequence>
<protein>
    <recommendedName>
        <fullName evidence="3">Ligand-binding SRPBCC domain-containing protein</fullName>
    </recommendedName>
</protein>
<dbReference type="Proteomes" id="UP000552883">
    <property type="component" value="Unassembled WGS sequence"/>
</dbReference>
<accession>A0A840XMK2</accession>
<dbReference type="SUPFAM" id="SSF55961">
    <property type="entry name" value="Bet v1-like"/>
    <property type="match status" value="1"/>
</dbReference>
<dbReference type="RefSeq" id="WP_153983067.1">
    <property type="nucleotide sequence ID" value="NZ_BAAANZ010000020.1"/>
</dbReference>
<organism evidence="1 2">
    <name type="scientific">Microcella frigidaquae</name>
    <dbReference type="NCBI Taxonomy" id="424758"/>
    <lineage>
        <taxon>Bacteria</taxon>
        <taxon>Bacillati</taxon>
        <taxon>Actinomycetota</taxon>
        <taxon>Actinomycetes</taxon>
        <taxon>Micrococcales</taxon>
        <taxon>Microbacteriaceae</taxon>
        <taxon>Microcella</taxon>
    </lineage>
</organism>
<evidence type="ECO:0000313" key="2">
    <source>
        <dbReference type="Proteomes" id="UP000552883"/>
    </source>
</evidence>
<comment type="caution">
    <text evidence="1">The sequence shown here is derived from an EMBL/GenBank/DDBJ whole genome shotgun (WGS) entry which is preliminary data.</text>
</comment>